<keyword evidence="1" id="KW-0479">Metal-binding</keyword>
<feature type="short sequence motif" description="Walker A motif" evidence="1">
    <location>
        <begin position="63"/>
        <end position="70"/>
    </location>
</feature>
<dbReference type="Pfam" id="PF22530">
    <property type="entry name" value="Terminase-T7_RNaseH-like"/>
    <property type="match status" value="1"/>
</dbReference>
<keyword evidence="1" id="KW-0067">ATP-binding</keyword>
<evidence type="ECO:0000256" key="1">
    <source>
        <dbReference type="HAMAP-Rule" id="MF_04147"/>
    </source>
</evidence>
<comment type="function">
    <text evidence="1">The terminase large subunit acts as an ATP driven molecular motor necessary for viral DNA translocation into empty capsids and as an endonuclease that cuts the viral genome at a unique and precise dsDNA sequence to initiate and to end a packaging reaction. The terminase lies at a unique vertex of the procapsid and is composed of two subunits, a small terminase subunit involved in viral DNA recognition (packaging sequence), and a large terminase subunit possessing endonucleolytic and ATPase activities. Both terminase subunits heterooligomerize and are docked on the portal protein to form the packaging machine. The terminase large subunit exhibits endonuclease activity and cleaves the viral genome concatemer. Once the DNA is packaged, the terminase detaches from the portal and gets replaced by the tail to finish maturation of the virion.</text>
</comment>
<dbReference type="InterPro" id="IPR044271">
    <property type="entry name" value="Terminase_large_su_gp19"/>
</dbReference>
<dbReference type="EC" id="3.1.21.-" evidence="1"/>
<protein>
    <recommendedName>
        <fullName evidence="1">Terminase, large subunit</fullName>
    </recommendedName>
    <alternativeName>
        <fullName evidence="1">DNA-packaging protein</fullName>
    </alternativeName>
    <domain>
        <recommendedName>
            <fullName evidence="1">ATPase</fullName>
            <ecNumber evidence="1">3.6.4.-</ecNumber>
        </recommendedName>
    </domain>
    <domain>
        <recommendedName>
            <fullName evidence="1">Endonuclease</fullName>
            <ecNumber evidence="1">3.1.21.-</ecNumber>
        </recommendedName>
    </domain>
</protein>
<keyword evidence="1" id="KW-1188">Viral release from host cell</keyword>
<keyword evidence="1" id="KW-0547">Nucleotide-binding</keyword>
<dbReference type="HAMAP" id="MF_04147">
    <property type="entry name" value="TERL_T7"/>
    <property type="match status" value="1"/>
</dbReference>
<dbReference type="InterPro" id="IPR027417">
    <property type="entry name" value="P-loop_NTPase"/>
</dbReference>
<proteinExistence type="inferred from homology"/>
<feature type="short sequence motif" description="Walker B motif" evidence="1">
    <location>
        <begin position="161"/>
        <end position="166"/>
    </location>
</feature>
<evidence type="ECO:0000313" key="4">
    <source>
        <dbReference type="Proteomes" id="UP000593603"/>
    </source>
</evidence>
<comment type="cofactor">
    <cofactor evidence="1">
        <name>Mg(2+)</name>
        <dbReference type="ChEBI" id="CHEBI:18420"/>
    </cofactor>
</comment>
<keyword evidence="1" id="KW-0231">Viral genome packaging</keyword>
<comment type="similarity">
    <text evidence="1">Belongs to the Teseptimavirus large terminase family.</text>
</comment>
<keyword evidence="1" id="KW-0378">Hydrolase</keyword>
<keyword evidence="1" id="KW-0255">Endonuclease</keyword>
<comment type="subunit">
    <text evidence="1">Homopentamer. Interacts with the terminase small subunit; the active complex is probably heterooligomeric. Interacts with the portal protein.</text>
</comment>
<organism evidence="3 4">
    <name type="scientific">Rhizobium phage Pasto</name>
    <dbReference type="NCBI Taxonomy" id="2767575"/>
    <lineage>
        <taxon>Viruses</taxon>
        <taxon>Duplodnaviria</taxon>
        <taxon>Heunggongvirae</taxon>
        <taxon>Uroviricota</taxon>
        <taxon>Caudoviricetes</taxon>
        <taxon>Autographivirales</taxon>
        <taxon>Autographivirales incertae sedis</taxon>
        <taxon>Pastovirus</taxon>
        <taxon>Pastovirus pasto</taxon>
    </lineage>
</organism>
<keyword evidence="1" id="KW-0540">Nuclease</keyword>
<dbReference type="SUPFAM" id="SSF52540">
    <property type="entry name" value="P-loop containing nucleoside triphosphate hydrolases"/>
    <property type="match status" value="1"/>
</dbReference>
<dbReference type="Gene3D" id="3.30.420.240">
    <property type="match status" value="1"/>
</dbReference>
<feature type="binding site" evidence="1">
    <location>
        <position position="366"/>
    </location>
    <ligand>
        <name>Mg(2+)</name>
        <dbReference type="ChEBI" id="CHEBI:18420"/>
        <label>2</label>
        <note>catalytic; for nuclease activity</note>
    </ligand>
</feature>
<sequence>MTTTDKLNSSTSLSNETDDPLAQDFKVFLFLIWKFLNLPEPTRSQYVMADWLQNGPTKLVIEAFRGIGKSWVTAAYVCWLLYRNPQLKIMVVSASKLRADDFSTFTLRLIHEIPFLQHLMPKDGQRSSKIAFDVGPARADQSPSVKSVGITGQLTGSRADIIIADDIEVANNSATQSMRDKLKELTKEFSAILKPLDTSKIIYLGTPQTEQSIYNALPDRGYEIRIIPAKYPTPPQVVRYGSRLASYVVEDLARDAELAGKPVCERFNRDTLIEKMAEYGQAGFALQFMLDTSLADADRYPLKLRDLIFMDCDPRRAPVEMAWGTDTDLVLNDVPSVGFDGDRAHRPFMISRDEWQPYTGIVMAVDPSGRGGDETGYAIVAILNGRLFLLDCGGFTGGYEDSTLEALAYKAKEFNVNEIIIEPNFGDGMFNKILAPILNRIHPCKLSETERSKGQKEQRMVDTLEPVLNGHRLVVDRGLLERDFKSTEKLPPEHQNRYRLFFQLTRVTRDRGSLIKDDRLDALSLAVHYWTEAMARDVQKAAAQMRAEALDRELKNFINHVVGRSPRNASMISRF</sequence>
<keyword evidence="1" id="KW-0460">Magnesium</keyword>
<dbReference type="InterPro" id="IPR054762">
    <property type="entry name" value="Gp19_RNaseH-like"/>
</dbReference>
<dbReference type="GO" id="GO:0051276">
    <property type="term" value="P:chromosome organization"/>
    <property type="evidence" value="ECO:0007669"/>
    <property type="project" value="UniProtKB-UniRule"/>
</dbReference>
<evidence type="ECO:0000259" key="2">
    <source>
        <dbReference type="Pfam" id="PF22530"/>
    </source>
</evidence>
<feature type="binding site" evidence="1">
    <location>
        <position position="366"/>
    </location>
    <ligand>
        <name>Mg(2+)</name>
        <dbReference type="ChEBI" id="CHEBI:18420"/>
        <label>1</label>
        <note>catalytic; for nuclease activity</note>
    </ligand>
</feature>
<name>A0A7S6R6Z2_9CAUD</name>
<dbReference type="Proteomes" id="UP000593603">
    <property type="component" value="Segment"/>
</dbReference>
<feature type="binding site" evidence="1">
    <location>
        <position position="521"/>
    </location>
    <ligand>
        <name>Mg(2+)</name>
        <dbReference type="ChEBI" id="CHEBI:18420"/>
        <label>1</label>
        <note>catalytic; for nuclease activity</note>
    </ligand>
</feature>
<feature type="domain" description="Terminase large subunit ribonuclease H-like" evidence="2">
    <location>
        <begin position="365"/>
        <end position="473"/>
    </location>
</feature>
<reference evidence="3 4" key="1">
    <citation type="submission" date="2020-07" db="EMBL/GenBank/DDBJ databases">
        <title>Complete genome sequence of Rhizobium japonicum phage Pasto.</title>
        <authorList>
            <person name="Manuel N.S."/>
            <person name="Ravindran A."/>
            <person name="Newkirk H."/>
            <person name="Gonzalez C."/>
            <person name="Young R."/>
            <person name="Liu M."/>
        </authorList>
    </citation>
    <scope>NUCLEOTIDE SEQUENCE [LARGE SCALE GENOMIC DNA]</scope>
</reference>
<dbReference type="NCBIfam" id="NF033889">
    <property type="entry name" value="termin_lrg_T7"/>
    <property type="match status" value="1"/>
</dbReference>
<feature type="binding site" evidence="1">
    <location>
        <position position="422"/>
    </location>
    <ligand>
        <name>Mg(2+)</name>
        <dbReference type="ChEBI" id="CHEBI:18420"/>
        <label>2</label>
        <note>catalytic; for nuclease activity</note>
    </ligand>
</feature>
<keyword evidence="4" id="KW-1185">Reference proteome</keyword>
<dbReference type="Gene3D" id="3.40.50.300">
    <property type="entry name" value="P-loop containing nucleotide triphosphate hydrolases"/>
    <property type="match status" value="1"/>
</dbReference>
<evidence type="ECO:0000313" key="3">
    <source>
        <dbReference type="EMBL" id="QOV06130.1"/>
    </source>
</evidence>
<dbReference type="GO" id="GO:0098009">
    <property type="term" value="C:viral terminase, large subunit"/>
    <property type="evidence" value="ECO:0007669"/>
    <property type="project" value="UniProtKB-UniRule"/>
</dbReference>
<comment type="caution">
    <text evidence="1">Lacks conserved residue(s) required for the propagation of feature annotation.</text>
</comment>
<dbReference type="InterPro" id="IPR047987">
    <property type="entry name" value="Gp19-like_virus"/>
</dbReference>
<dbReference type="GO" id="GO:0005524">
    <property type="term" value="F:ATP binding"/>
    <property type="evidence" value="ECO:0007669"/>
    <property type="project" value="UniProtKB-KW"/>
</dbReference>
<accession>A0A7S6R6Z2</accession>
<dbReference type="EC" id="3.6.4.-" evidence="1"/>
<comment type="domain">
    <text evidence="1">The ATPase region is in the N-terminus, whereas the nuclease region is in the central part. The C-terminus is involved in prohead binding.</text>
</comment>
<dbReference type="GO" id="GO:0016887">
    <property type="term" value="F:ATP hydrolysis activity"/>
    <property type="evidence" value="ECO:0007669"/>
    <property type="project" value="InterPro"/>
</dbReference>
<dbReference type="GO" id="GO:0046872">
    <property type="term" value="F:metal ion binding"/>
    <property type="evidence" value="ECO:0007669"/>
    <property type="project" value="UniProtKB-UniRule"/>
</dbReference>
<dbReference type="GO" id="GO:0019073">
    <property type="term" value="P:viral DNA genome packaging"/>
    <property type="evidence" value="ECO:0007669"/>
    <property type="project" value="UniProtKB-UniRule"/>
</dbReference>
<dbReference type="GO" id="GO:0004519">
    <property type="term" value="F:endonuclease activity"/>
    <property type="evidence" value="ECO:0007669"/>
    <property type="project" value="UniProtKB-UniRule"/>
</dbReference>
<gene>
    <name evidence="3" type="ORF">CPT_Pasto_056</name>
</gene>
<dbReference type="EMBL" id="MT708545">
    <property type="protein sequence ID" value="QOV06130.1"/>
    <property type="molecule type" value="Genomic_DNA"/>
</dbReference>